<evidence type="ECO:0000256" key="8">
    <source>
        <dbReference type="SAM" id="MobiDB-lite"/>
    </source>
</evidence>
<dbReference type="Pfam" id="PF00069">
    <property type="entry name" value="Pkinase"/>
    <property type="match status" value="2"/>
</dbReference>
<dbReference type="InterPro" id="IPR008271">
    <property type="entry name" value="Ser/Thr_kinase_AS"/>
</dbReference>
<keyword evidence="6 7" id="KW-0067">ATP-binding</keyword>
<accession>A0ABM1TQA0</accession>
<dbReference type="PROSITE" id="PS50011">
    <property type="entry name" value="PROTEIN_KINASE_DOM"/>
    <property type="match status" value="1"/>
</dbReference>
<dbReference type="PANTHER" id="PTHR44167:SF23">
    <property type="entry name" value="CDC7 KINASE, ISOFORM A-RELATED"/>
    <property type="match status" value="1"/>
</dbReference>
<feature type="domain" description="Protein kinase" evidence="9">
    <location>
        <begin position="81"/>
        <end position="542"/>
    </location>
</feature>
<protein>
    <recommendedName>
        <fullName evidence="1">non-specific serine/threonine protein kinase</fullName>
        <ecNumber evidence="1">2.7.11.1</ecNumber>
    </recommendedName>
</protein>
<evidence type="ECO:0000256" key="7">
    <source>
        <dbReference type="PROSITE-ProRule" id="PRU10141"/>
    </source>
</evidence>
<dbReference type="SUPFAM" id="SSF56112">
    <property type="entry name" value="Protein kinase-like (PK-like)"/>
    <property type="match status" value="1"/>
</dbReference>
<feature type="binding site" evidence="7">
    <location>
        <position position="113"/>
    </location>
    <ligand>
        <name>ATP</name>
        <dbReference type="ChEBI" id="CHEBI:30616"/>
    </ligand>
</feature>
<gene>
    <name evidence="11" type="primary">LOC106473972</name>
</gene>
<evidence type="ECO:0000256" key="4">
    <source>
        <dbReference type="ARBA" id="ARBA00022741"/>
    </source>
</evidence>
<evidence type="ECO:0000256" key="5">
    <source>
        <dbReference type="ARBA" id="ARBA00022777"/>
    </source>
</evidence>
<keyword evidence="10" id="KW-1185">Reference proteome</keyword>
<dbReference type="PROSITE" id="PS00107">
    <property type="entry name" value="PROTEIN_KINASE_ATP"/>
    <property type="match status" value="1"/>
</dbReference>
<feature type="region of interest" description="Disordered" evidence="8">
    <location>
        <begin position="236"/>
        <end position="283"/>
    </location>
</feature>
<dbReference type="RefSeq" id="XP_022258056.1">
    <property type="nucleotide sequence ID" value="XM_022402348.1"/>
</dbReference>
<name>A0ABM1TQA0_LIMPO</name>
<keyword evidence="2" id="KW-0723">Serine/threonine-protein kinase</keyword>
<dbReference type="Gene3D" id="3.30.200.20">
    <property type="entry name" value="Phosphorylase Kinase, domain 1"/>
    <property type="match status" value="1"/>
</dbReference>
<evidence type="ECO:0000313" key="11">
    <source>
        <dbReference type="RefSeq" id="XP_022258056.1"/>
    </source>
</evidence>
<keyword evidence="4 7" id="KW-0547">Nucleotide-binding</keyword>
<feature type="compositionally biased region" description="Basic and acidic residues" evidence="8">
    <location>
        <begin position="253"/>
        <end position="266"/>
    </location>
</feature>
<proteinExistence type="predicted"/>
<evidence type="ECO:0000313" key="10">
    <source>
        <dbReference type="Proteomes" id="UP000694941"/>
    </source>
</evidence>
<sequence>MAVDTRTVLGPCRNLNLTHLKETTNLEDVKCYNTNSKQTNSERELLDYKSYVSSRCRNEDLEDDDDITNMLKNIPQIEKLFQVKEKIGEGTFSKVFRASLKGRGNSKEDFALKYLVPTSHPQRIANELRCMKEVGGSCNVMNVELCLMERGHVVIIMPFFPHVLFSDCVRSMTKEEVKDYMKNLLQALTKIHEKGIIHRDVKPSNFLYNKKLKRYALVDFGLAQYMKEIESREKTEVSRPPCGVLTNRNSQETPEKSREKHKDHLKTCSSQSTITPRKRPRSVNQENEVFFSNVHRNKKAFCESSNAVGHQGSLVSSHPQYSVTPLKPLDNFDPVPKRTPHLQLARKNPNTVTKIPPVRNEPRMVKFEGNHVRLSGGYISSNARKQSCGCFGKPQVCNICLSRLQEVAPRAGTPGFRAPEVLLKYKGQTTAIDVWSAGVIFLSLLSGRYPFFRATDDLTSLAEIATVIGTTRLQESAQKLGKKVTMSCQKPSLKLNILCKQLRGSGRETTFPESAYELLESMMDPDPFTRISAHAALQHAYFETCATSSV</sequence>
<dbReference type="Gene3D" id="1.10.510.10">
    <property type="entry name" value="Transferase(Phosphotransferase) domain 1"/>
    <property type="match status" value="2"/>
</dbReference>
<dbReference type="PANTHER" id="PTHR44167">
    <property type="entry name" value="OVARIAN-SPECIFIC SERINE/THREONINE-PROTEIN KINASE LOK-RELATED"/>
    <property type="match status" value="1"/>
</dbReference>
<keyword evidence="5" id="KW-0418">Kinase</keyword>
<dbReference type="CDD" id="cd14019">
    <property type="entry name" value="STKc_Cdc7"/>
    <property type="match status" value="1"/>
</dbReference>
<evidence type="ECO:0000256" key="1">
    <source>
        <dbReference type="ARBA" id="ARBA00012513"/>
    </source>
</evidence>
<evidence type="ECO:0000256" key="2">
    <source>
        <dbReference type="ARBA" id="ARBA00022527"/>
    </source>
</evidence>
<organism evidence="10 11">
    <name type="scientific">Limulus polyphemus</name>
    <name type="common">Atlantic horseshoe crab</name>
    <dbReference type="NCBI Taxonomy" id="6850"/>
    <lineage>
        <taxon>Eukaryota</taxon>
        <taxon>Metazoa</taxon>
        <taxon>Ecdysozoa</taxon>
        <taxon>Arthropoda</taxon>
        <taxon>Chelicerata</taxon>
        <taxon>Merostomata</taxon>
        <taxon>Xiphosura</taxon>
        <taxon>Limulidae</taxon>
        <taxon>Limulus</taxon>
    </lineage>
</organism>
<keyword evidence="3" id="KW-0808">Transferase</keyword>
<dbReference type="EC" id="2.7.11.1" evidence="1"/>
<dbReference type="InterPro" id="IPR011009">
    <property type="entry name" value="Kinase-like_dom_sf"/>
</dbReference>
<dbReference type="InterPro" id="IPR017441">
    <property type="entry name" value="Protein_kinase_ATP_BS"/>
</dbReference>
<dbReference type="InterPro" id="IPR000719">
    <property type="entry name" value="Prot_kinase_dom"/>
</dbReference>
<evidence type="ECO:0000259" key="9">
    <source>
        <dbReference type="PROSITE" id="PS50011"/>
    </source>
</evidence>
<dbReference type="PROSITE" id="PS00108">
    <property type="entry name" value="PROTEIN_KINASE_ST"/>
    <property type="match status" value="1"/>
</dbReference>
<dbReference type="Proteomes" id="UP000694941">
    <property type="component" value="Unplaced"/>
</dbReference>
<dbReference type="GeneID" id="106473972"/>
<dbReference type="SMART" id="SM00220">
    <property type="entry name" value="S_TKc"/>
    <property type="match status" value="1"/>
</dbReference>
<evidence type="ECO:0000256" key="6">
    <source>
        <dbReference type="ARBA" id="ARBA00022840"/>
    </source>
</evidence>
<reference evidence="11" key="1">
    <citation type="submission" date="2025-08" db="UniProtKB">
        <authorList>
            <consortium name="RefSeq"/>
        </authorList>
    </citation>
    <scope>IDENTIFICATION</scope>
    <source>
        <tissue evidence="11">Muscle</tissue>
    </source>
</reference>
<evidence type="ECO:0000256" key="3">
    <source>
        <dbReference type="ARBA" id="ARBA00022679"/>
    </source>
</evidence>